<keyword evidence="4" id="KW-0055">Arginine biosynthesis</keyword>
<evidence type="ECO:0000256" key="3">
    <source>
        <dbReference type="ARBA" id="ARBA00021197"/>
    </source>
</evidence>
<dbReference type="InterPro" id="IPR004662">
    <property type="entry name" value="AcgluKinase_fam"/>
</dbReference>
<evidence type="ECO:0000256" key="6">
    <source>
        <dbReference type="ARBA" id="ARBA00022679"/>
    </source>
</evidence>
<evidence type="ECO:0000256" key="2">
    <source>
        <dbReference type="ARBA" id="ARBA00013065"/>
    </source>
</evidence>
<name>A0A4D6YKR7_9GAMM</name>
<accession>A0A4D6YKR7</accession>
<keyword evidence="5" id="KW-0028">Amino-acid biosynthesis</keyword>
<evidence type="ECO:0000256" key="5">
    <source>
        <dbReference type="ARBA" id="ARBA00022605"/>
    </source>
</evidence>
<evidence type="ECO:0000256" key="10">
    <source>
        <dbReference type="ARBA" id="ARBA00030178"/>
    </source>
</evidence>
<organism evidence="14 15">
    <name type="scientific">Buchnera aphidicola</name>
    <name type="common">Stegophylla sp.</name>
    <dbReference type="NCBI Taxonomy" id="2315800"/>
    <lineage>
        <taxon>Bacteria</taxon>
        <taxon>Pseudomonadati</taxon>
        <taxon>Pseudomonadota</taxon>
        <taxon>Gammaproteobacteria</taxon>
        <taxon>Enterobacterales</taxon>
        <taxon>Erwiniaceae</taxon>
        <taxon>Buchnera</taxon>
    </lineage>
</organism>
<reference evidence="14 15" key="1">
    <citation type="submission" date="2018-10" db="EMBL/GenBank/DDBJ databases">
        <title>Comparative functional genomics of the obligate endosymbiont Buchnera aphidicola.</title>
        <authorList>
            <person name="Chong R.A."/>
        </authorList>
    </citation>
    <scope>NUCLEOTIDE SEQUENCE [LARGE SCALE GENOMIC DNA]</scope>
    <source>
        <strain evidence="14 15">Ssp</strain>
    </source>
</reference>
<dbReference type="PANTHER" id="PTHR23342:SF0">
    <property type="entry name" value="N-ACETYLGLUTAMATE SYNTHASE, MITOCHONDRIAL"/>
    <property type="match status" value="1"/>
</dbReference>
<dbReference type="Pfam" id="PF00696">
    <property type="entry name" value="AA_kinase"/>
    <property type="match status" value="1"/>
</dbReference>
<dbReference type="OrthoDB" id="5915023at2"/>
<dbReference type="PANTHER" id="PTHR23342">
    <property type="entry name" value="N-ACETYLGLUTAMATE SYNTHASE"/>
    <property type="match status" value="1"/>
</dbReference>
<dbReference type="PIRSF" id="PIRSF000728">
    <property type="entry name" value="NAGK"/>
    <property type="match status" value="1"/>
</dbReference>
<dbReference type="Proteomes" id="UP000298636">
    <property type="component" value="Chromosome"/>
</dbReference>
<dbReference type="Gene3D" id="3.40.1160.10">
    <property type="entry name" value="Acetylglutamate kinase-like"/>
    <property type="match status" value="1"/>
</dbReference>
<sequence length="258" mass="29462">MQNILIIKLGGSLLYNDVSIKRFFDTLQSYYHTYRKNILIVHGGNFWINNEIKKLDSSISHNPDNENTIKYSNINLNFKVNMFLNTINNYITEWAKKYYINAMGLCLNYKKYSHVNQNNIFPCYNSLKLIKYLFSYNIIPIINPSGIHKNNNPSVVEIPSDIVAMSLAIMLKARLIFLTDVSSILDGKGKCIKNITPLEAKKLIHQGIITNGMIEKINAAIRVSYCLKQSVCISGWQDLEKLKSLLQGNITGTQISFI</sequence>
<keyword evidence="15" id="KW-1185">Reference proteome</keyword>
<evidence type="ECO:0000313" key="15">
    <source>
        <dbReference type="Proteomes" id="UP000298636"/>
    </source>
</evidence>
<gene>
    <name evidence="14" type="ORF">D9V79_00195</name>
</gene>
<dbReference type="InterPro" id="IPR036393">
    <property type="entry name" value="AceGlu_kinase-like_sf"/>
</dbReference>
<dbReference type="EC" id="2.7.2.8" evidence="2"/>
<evidence type="ECO:0000313" key="14">
    <source>
        <dbReference type="EMBL" id="QCI26238.1"/>
    </source>
</evidence>
<evidence type="ECO:0000256" key="4">
    <source>
        <dbReference type="ARBA" id="ARBA00022571"/>
    </source>
</evidence>
<keyword evidence="6" id="KW-0808">Transferase</keyword>
<evidence type="ECO:0000259" key="13">
    <source>
        <dbReference type="Pfam" id="PF00696"/>
    </source>
</evidence>
<dbReference type="GO" id="GO:0006526">
    <property type="term" value="P:L-arginine biosynthetic process"/>
    <property type="evidence" value="ECO:0007669"/>
    <property type="project" value="UniProtKB-KW"/>
</dbReference>
<proteinExistence type="predicted"/>
<dbReference type="SUPFAM" id="SSF53633">
    <property type="entry name" value="Carbamate kinase-like"/>
    <property type="match status" value="1"/>
</dbReference>
<evidence type="ECO:0000256" key="9">
    <source>
        <dbReference type="ARBA" id="ARBA00022840"/>
    </source>
</evidence>
<dbReference type="GO" id="GO:0005737">
    <property type="term" value="C:cytoplasm"/>
    <property type="evidence" value="ECO:0007669"/>
    <property type="project" value="InterPro"/>
</dbReference>
<keyword evidence="8" id="KW-0418">Kinase</keyword>
<evidence type="ECO:0000256" key="12">
    <source>
        <dbReference type="ARBA" id="ARBA00048141"/>
    </source>
</evidence>
<dbReference type="EMBL" id="CP032998">
    <property type="protein sequence ID" value="QCI26238.1"/>
    <property type="molecule type" value="Genomic_DNA"/>
</dbReference>
<dbReference type="AlphaFoldDB" id="A0A4D6YKR7"/>
<keyword evidence="7" id="KW-0547">Nucleotide-binding</keyword>
<dbReference type="GO" id="GO:0003991">
    <property type="term" value="F:acetylglutamate kinase activity"/>
    <property type="evidence" value="ECO:0007669"/>
    <property type="project" value="UniProtKB-EC"/>
</dbReference>
<dbReference type="GO" id="GO:0005524">
    <property type="term" value="F:ATP binding"/>
    <property type="evidence" value="ECO:0007669"/>
    <property type="project" value="UniProtKB-KW"/>
</dbReference>
<protein>
    <recommendedName>
        <fullName evidence="3">Acetylglutamate kinase</fullName>
        <ecNumber evidence="2">2.7.2.8</ecNumber>
    </recommendedName>
    <alternativeName>
        <fullName evidence="10">N-acetyl-L-glutamate 5-phosphotransferase</fullName>
    </alternativeName>
    <alternativeName>
        <fullName evidence="11">NAG kinase</fullName>
    </alternativeName>
</protein>
<feature type="domain" description="Aspartate/glutamate/uridylate kinase" evidence="13">
    <location>
        <begin position="4"/>
        <end position="223"/>
    </location>
</feature>
<dbReference type="InterPro" id="IPR001048">
    <property type="entry name" value="Asp/Glu/Uridylate_kinase"/>
</dbReference>
<evidence type="ECO:0000256" key="7">
    <source>
        <dbReference type="ARBA" id="ARBA00022741"/>
    </source>
</evidence>
<comment type="catalytic activity">
    <reaction evidence="12">
        <text>N-acetyl-L-glutamate + ATP = N-acetyl-L-glutamyl 5-phosphate + ADP</text>
        <dbReference type="Rhea" id="RHEA:14629"/>
        <dbReference type="ChEBI" id="CHEBI:30616"/>
        <dbReference type="ChEBI" id="CHEBI:44337"/>
        <dbReference type="ChEBI" id="CHEBI:57936"/>
        <dbReference type="ChEBI" id="CHEBI:456216"/>
        <dbReference type="EC" id="2.7.2.8"/>
    </reaction>
</comment>
<comment type="pathway">
    <text evidence="1">Amino-acid biosynthesis; L-arginine biosynthesis; N(2)-acetyl-L-ornithine from L-glutamate: step 2/4.</text>
</comment>
<evidence type="ECO:0000256" key="8">
    <source>
        <dbReference type="ARBA" id="ARBA00022777"/>
    </source>
</evidence>
<dbReference type="RefSeq" id="WP_158351541.1">
    <property type="nucleotide sequence ID" value="NZ_CP032998.1"/>
</dbReference>
<evidence type="ECO:0000256" key="1">
    <source>
        <dbReference type="ARBA" id="ARBA00004828"/>
    </source>
</evidence>
<keyword evidence="9" id="KW-0067">ATP-binding</keyword>
<evidence type="ECO:0000256" key="11">
    <source>
        <dbReference type="ARBA" id="ARBA00030639"/>
    </source>
</evidence>